<evidence type="ECO:0000256" key="3">
    <source>
        <dbReference type="ARBA" id="ARBA00022475"/>
    </source>
</evidence>
<dbReference type="PROSITE" id="PS50928">
    <property type="entry name" value="ABC_TM1"/>
    <property type="match status" value="1"/>
</dbReference>
<proteinExistence type="inferred from homology"/>
<comment type="subcellular location">
    <subcellularLocation>
        <location evidence="1 7">Cell membrane</location>
        <topology evidence="1 7">Multi-pass membrane protein</topology>
    </subcellularLocation>
</comment>
<gene>
    <name evidence="9" type="ORF">ENM46_04935</name>
</gene>
<dbReference type="SUPFAM" id="SSF161098">
    <property type="entry name" value="MetI-like"/>
    <property type="match status" value="1"/>
</dbReference>
<feature type="transmembrane region" description="Helical" evidence="7">
    <location>
        <begin position="145"/>
        <end position="162"/>
    </location>
</feature>
<accession>A0A7C5Y9L8</accession>
<feature type="domain" description="ABC transmembrane type-1" evidence="8">
    <location>
        <begin position="77"/>
        <end position="266"/>
    </location>
</feature>
<evidence type="ECO:0000259" key="8">
    <source>
        <dbReference type="PROSITE" id="PS50928"/>
    </source>
</evidence>
<evidence type="ECO:0000256" key="1">
    <source>
        <dbReference type="ARBA" id="ARBA00004651"/>
    </source>
</evidence>
<dbReference type="PANTHER" id="PTHR43744">
    <property type="entry name" value="ABC TRANSPORTER PERMEASE PROTEIN MG189-RELATED-RELATED"/>
    <property type="match status" value="1"/>
</dbReference>
<evidence type="ECO:0000256" key="7">
    <source>
        <dbReference type="RuleBase" id="RU363032"/>
    </source>
</evidence>
<feature type="transmembrane region" description="Helical" evidence="7">
    <location>
        <begin position="248"/>
        <end position="265"/>
    </location>
</feature>
<dbReference type="CDD" id="cd06261">
    <property type="entry name" value="TM_PBP2"/>
    <property type="match status" value="1"/>
</dbReference>
<comment type="similarity">
    <text evidence="7">Belongs to the binding-protein-dependent transport system permease family.</text>
</comment>
<keyword evidence="6 7" id="KW-0472">Membrane</keyword>
<feature type="transmembrane region" description="Helical" evidence="7">
    <location>
        <begin position="12"/>
        <end position="37"/>
    </location>
</feature>
<dbReference type="InterPro" id="IPR000515">
    <property type="entry name" value="MetI-like"/>
</dbReference>
<feature type="transmembrane region" description="Helical" evidence="7">
    <location>
        <begin position="76"/>
        <end position="100"/>
    </location>
</feature>
<dbReference type="Pfam" id="PF00528">
    <property type="entry name" value="BPD_transp_1"/>
    <property type="match status" value="1"/>
</dbReference>
<keyword evidence="4 7" id="KW-0812">Transmembrane</keyword>
<keyword evidence="2 7" id="KW-0813">Transport</keyword>
<dbReference type="GO" id="GO:0055085">
    <property type="term" value="P:transmembrane transport"/>
    <property type="evidence" value="ECO:0007669"/>
    <property type="project" value="InterPro"/>
</dbReference>
<dbReference type="GO" id="GO:0005886">
    <property type="term" value="C:plasma membrane"/>
    <property type="evidence" value="ECO:0007669"/>
    <property type="project" value="UniProtKB-SubCell"/>
</dbReference>
<reference evidence="9" key="1">
    <citation type="journal article" date="2020" name="mSystems">
        <title>Genome- and Community-Level Interaction Insights into Carbon Utilization and Element Cycling Functions of Hydrothermarchaeota in Hydrothermal Sediment.</title>
        <authorList>
            <person name="Zhou Z."/>
            <person name="Liu Y."/>
            <person name="Xu W."/>
            <person name="Pan J."/>
            <person name="Luo Z.H."/>
            <person name="Li M."/>
        </authorList>
    </citation>
    <scope>NUCLEOTIDE SEQUENCE [LARGE SCALE GENOMIC DNA]</scope>
    <source>
        <strain evidence="9">SpSt-1088</strain>
    </source>
</reference>
<name>A0A7C5Y9L8_9BACT</name>
<evidence type="ECO:0000256" key="2">
    <source>
        <dbReference type="ARBA" id="ARBA00022448"/>
    </source>
</evidence>
<dbReference type="InterPro" id="IPR035906">
    <property type="entry name" value="MetI-like_sf"/>
</dbReference>
<keyword evidence="3" id="KW-1003">Cell membrane</keyword>
<sequence length="280" mass="32077">MTHSKKKKIRNIIKYTLTYTFLIIMGVFFTFPFLWILSTSFKGPENLFTWPPEWIPKHPTIQNYIAVFKRIPMARYFLNTLIITSLGVVLEVILASLAAYPLARLNWKGKNIVFSLILLPMLIPMQGALIVNFITIIKLGLYNKYLGVVLPSAVTIFGIFLMRQHYLSVPKDLEDAARIDGCNEFQVWWKISFPLVRPATAALAIFAFTAHWNSFLWPLIVLRDQNKYPLQVGLAQLSSVFEANFRNVAAAVVIATVPILVFFYFTQKFFIEGYKGAIIE</sequence>
<keyword evidence="5 7" id="KW-1133">Transmembrane helix</keyword>
<feature type="transmembrane region" description="Helical" evidence="7">
    <location>
        <begin position="112"/>
        <end position="139"/>
    </location>
</feature>
<comment type="caution">
    <text evidence="9">The sequence shown here is derived from an EMBL/GenBank/DDBJ whole genome shotgun (WGS) entry which is preliminary data.</text>
</comment>
<organism evidence="9">
    <name type="scientific">Fervidobacterium nodosum</name>
    <dbReference type="NCBI Taxonomy" id="2424"/>
    <lineage>
        <taxon>Bacteria</taxon>
        <taxon>Thermotogati</taxon>
        <taxon>Thermotogota</taxon>
        <taxon>Thermotogae</taxon>
        <taxon>Thermotogales</taxon>
        <taxon>Fervidobacteriaceae</taxon>
        <taxon>Fervidobacterium</taxon>
    </lineage>
</organism>
<dbReference type="Gene3D" id="1.10.3720.10">
    <property type="entry name" value="MetI-like"/>
    <property type="match status" value="1"/>
</dbReference>
<dbReference type="AlphaFoldDB" id="A0A7C5Y9L8"/>
<dbReference type="EMBL" id="DRXW01000296">
    <property type="protein sequence ID" value="HHR34272.1"/>
    <property type="molecule type" value="Genomic_DNA"/>
</dbReference>
<feature type="transmembrane region" description="Helical" evidence="7">
    <location>
        <begin position="199"/>
        <end position="220"/>
    </location>
</feature>
<evidence type="ECO:0000256" key="6">
    <source>
        <dbReference type="ARBA" id="ARBA00023136"/>
    </source>
</evidence>
<evidence type="ECO:0000313" key="9">
    <source>
        <dbReference type="EMBL" id="HHR34272.1"/>
    </source>
</evidence>
<protein>
    <submittedName>
        <fullName evidence="9">Carbohydrate ABC transporter permease</fullName>
    </submittedName>
</protein>
<evidence type="ECO:0000256" key="5">
    <source>
        <dbReference type="ARBA" id="ARBA00022989"/>
    </source>
</evidence>
<evidence type="ECO:0000256" key="4">
    <source>
        <dbReference type="ARBA" id="ARBA00022692"/>
    </source>
</evidence>
<dbReference type="PANTHER" id="PTHR43744:SF3">
    <property type="entry name" value="LACTOSE TRANSPORT SYSTEM PERMEASE PROTEIN LACG"/>
    <property type="match status" value="1"/>
</dbReference>